<accession>A0A6H1ZXI3</accession>
<dbReference type="AlphaFoldDB" id="A0A6H1ZXI3"/>
<sequence>MFWGLFQKRRKKEEIKQPVFNFSCVYNCINEKCPKWVKLTVGEKLEGKCSDAWLPILLVELRQEIQNGHVNKVNSSPS</sequence>
<proteinExistence type="predicted"/>
<name>A0A6H1ZXI3_9ZZZZ</name>
<dbReference type="EMBL" id="MT141431">
    <property type="protein sequence ID" value="QJA61139.1"/>
    <property type="molecule type" value="Genomic_DNA"/>
</dbReference>
<organism evidence="1">
    <name type="scientific">viral metagenome</name>
    <dbReference type="NCBI Taxonomy" id="1070528"/>
    <lineage>
        <taxon>unclassified sequences</taxon>
        <taxon>metagenomes</taxon>
        <taxon>organismal metagenomes</taxon>
    </lineage>
</organism>
<dbReference type="EMBL" id="MT144322">
    <property type="protein sequence ID" value="QJA52218.1"/>
    <property type="molecule type" value="Genomic_DNA"/>
</dbReference>
<dbReference type="EMBL" id="MT142127">
    <property type="protein sequence ID" value="QJA74892.1"/>
    <property type="molecule type" value="Genomic_DNA"/>
</dbReference>
<evidence type="ECO:0000313" key="3">
    <source>
        <dbReference type="EMBL" id="QJA74892.1"/>
    </source>
</evidence>
<protein>
    <submittedName>
        <fullName evidence="1">Uncharacterized protein</fullName>
    </submittedName>
</protein>
<evidence type="ECO:0000313" key="2">
    <source>
        <dbReference type="EMBL" id="QJA61139.1"/>
    </source>
</evidence>
<reference evidence="1" key="1">
    <citation type="submission" date="2020-03" db="EMBL/GenBank/DDBJ databases">
        <title>The deep terrestrial virosphere.</title>
        <authorList>
            <person name="Holmfeldt K."/>
            <person name="Nilsson E."/>
            <person name="Simone D."/>
            <person name="Lopez-Fernandez M."/>
            <person name="Wu X."/>
            <person name="de Brujin I."/>
            <person name="Lundin D."/>
            <person name="Andersson A."/>
            <person name="Bertilsson S."/>
            <person name="Dopson M."/>
        </authorList>
    </citation>
    <scope>NUCLEOTIDE SEQUENCE</scope>
    <source>
        <strain evidence="3">MM415A01903</strain>
        <strain evidence="2">MM415B00998</strain>
        <strain evidence="1">TM448A02530</strain>
    </source>
</reference>
<evidence type="ECO:0000313" key="1">
    <source>
        <dbReference type="EMBL" id="QJA52218.1"/>
    </source>
</evidence>
<gene>
    <name evidence="3" type="ORF">MM415A01903_0005</name>
    <name evidence="2" type="ORF">MM415B00998_0025</name>
    <name evidence="1" type="ORF">TM448A02530_0008</name>
</gene>